<dbReference type="STRING" id="70996.SE18_06530"/>
<dbReference type="OrthoDB" id="9761633at2"/>
<dbReference type="GO" id="GO:0005829">
    <property type="term" value="C:cytosol"/>
    <property type="evidence" value="ECO:0007669"/>
    <property type="project" value="TreeGrafter"/>
</dbReference>
<proteinExistence type="inferred from homology"/>
<name>A0A0P6Z0C4_9CHLR</name>
<gene>
    <name evidence="2" type="ORF">SE18_06530</name>
</gene>
<dbReference type="EMBL" id="LGKP01000012">
    <property type="protein sequence ID" value="KPL90279.1"/>
    <property type="molecule type" value="Genomic_DNA"/>
</dbReference>
<dbReference type="Proteomes" id="UP000050277">
    <property type="component" value="Unassembled WGS sequence"/>
</dbReference>
<dbReference type="CDD" id="cd03788">
    <property type="entry name" value="GT20_TPS"/>
    <property type="match status" value="1"/>
</dbReference>
<accession>A0A0P6Z0C4</accession>
<dbReference type="InterPro" id="IPR001830">
    <property type="entry name" value="Glyco_trans_20"/>
</dbReference>
<dbReference type="Pfam" id="PF00982">
    <property type="entry name" value="Glyco_transf_20"/>
    <property type="match status" value="1"/>
</dbReference>
<dbReference type="PATRIC" id="fig|70996.4.peg.4658"/>
<comment type="similarity">
    <text evidence="1">Belongs to the glycosyltransferase 20 family.</text>
</comment>
<evidence type="ECO:0000313" key="3">
    <source>
        <dbReference type="Proteomes" id="UP000050277"/>
    </source>
</evidence>
<dbReference type="AlphaFoldDB" id="A0A0P6Z0C4"/>
<protein>
    <submittedName>
        <fullName evidence="2">Alpha,alpha-trehalose-phosphate synthase</fullName>
    </submittedName>
</protein>
<dbReference type="GO" id="GO:0003825">
    <property type="term" value="F:alpha,alpha-trehalose-phosphate synthase (UDP-forming) activity"/>
    <property type="evidence" value="ECO:0007669"/>
    <property type="project" value="TreeGrafter"/>
</dbReference>
<reference evidence="2 3" key="1">
    <citation type="submission" date="2015-07" db="EMBL/GenBank/DDBJ databases">
        <title>Whole genome sequence of Herpetosiphon geysericola DSM 7119.</title>
        <authorList>
            <person name="Hemp J."/>
            <person name="Ward L.M."/>
            <person name="Pace L.A."/>
            <person name="Fischer W.W."/>
        </authorList>
    </citation>
    <scope>NUCLEOTIDE SEQUENCE [LARGE SCALE GENOMIC DNA]</scope>
    <source>
        <strain evidence="2 3">DSM 7119</strain>
    </source>
</reference>
<dbReference type="PANTHER" id="PTHR10788">
    <property type="entry name" value="TREHALOSE-6-PHOSPHATE SYNTHASE"/>
    <property type="match status" value="1"/>
</dbReference>
<evidence type="ECO:0000313" key="2">
    <source>
        <dbReference type="EMBL" id="KPL90279.1"/>
    </source>
</evidence>
<dbReference type="RefSeq" id="WP_054533628.1">
    <property type="nucleotide sequence ID" value="NZ_LGKP01000012.1"/>
</dbReference>
<dbReference type="GO" id="GO:0005992">
    <property type="term" value="P:trehalose biosynthetic process"/>
    <property type="evidence" value="ECO:0007669"/>
    <property type="project" value="InterPro"/>
</dbReference>
<evidence type="ECO:0000256" key="1">
    <source>
        <dbReference type="ARBA" id="ARBA00008799"/>
    </source>
</evidence>
<comment type="caution">
    <text evidence="2">The sequence shown here is derived from an EMBL/GenBank/DDBJ whole genome shotgun (WGS) entry which is preliminary data.</text>
</comment>
<sequence length="489" mass="55719">MQELPNRLMIVSNRLPITIAEQPNGTPLLKPASGGLVTALDPILRQARGTWIGWSGTNDADQTVDQLLEDATNSIGYDMHAIHLSQEEQEKFYLGFSNEIIWPLFHDLQSRCNFDPSYWTTYEQVNRKYAETIAEHYRDDTYIWVQDYQLINVACELRQLGIDAHIGFFLHIPFPHIDIFLKLPWRDQILNGLLEYDLLGFQTNRDLNNFLICVEALLPDAEIDRSGEYPLILHADRNPTKVGFFPISIDPNEFRAAAHTQDVDSLYGQIRESFPARKLILGVDRLDYTKGIPERLQAFSTLLETYPDLQQAISLTQVVVPSREDISEYADLKQTIQQLVSEINGKYTKIGWVPIHYIYRSLPREELLAYYRAAHAALITPLKDGMNLVAKEYAVCGPDDGVLILSEFAGAAMQLSEHSLTVNPYDLTGTAQAIYNAVTMPRAERMEHISKLRHSINQYDIYWWVDTFLQAANVKPSESVEQASGLEAR</sequence>
<dbReference type="SUPFAM" id="SSF53756">
    <property type="entry name" value="UDP-Glycosyltransferase/glycogen phosphorylase"/>
    <property type="match status" value="1"/>
</dbReference>
<dbReference type="Gene3D" id="3.40.50.2000">
    <property type="entry name" value="Glycogen Phosphorylase B"/>
    <property type="match status" value="2"/>
</dbReference>
<organism evidence="2 3">
    <name type="scientific">Herpetosiphon geysericola</name>
    <dbReference type="NCBI Taxonomy" id="70996"/>
    <lineage>
        <taxon>Bacteria</taxon>
        <taxon>Bacillati</taxon>
        <taxon>Chloroflexota</taxon>
        <taxon>Chloroflexia</taxon>
        <taxon>Herpetosiphonales</taxon>
        <taxon>Herpetosiphonaceae</taxon>
        <taxon>Herpetosiphon</taxon>
    </lineage>
</organism>
<dbReference type="GO" id="GO:0004805">
    <property type="term" value="F:trehalose-phosphatase activity"/>
    <property type="evidence" value="ECO:0007669"/>
    <property type="project" value="TreeGrafter"/>
</dbReference>
<keyword evidence="3" id="KW-1185">Reference proteome</keyword>
<dbReference type="PANTHER" id="PTHR10788:SF106">
    <property type="entry name" value="BCDNA.GH08860"/>
    <property type="match status" value="1"/>
</dbReference>